<sequence length="117" mass="13045">MKKTTSFNMDILGISTASLCLVHCLLFPLLTILPIGLIHNPYIDLLFVLIGLWAVIRIIKTAKLGVIMLLLVSITLILLGVVIEIFLDYHTSLILLGGIGMIMGHLMNYKNHKKKHL</sequence>
<reference evidence="3" key="1">
    <citation type="submission" date="2016-11" db="EMBL/GenBank/DDBJ databases">
        <authorList>
            <person name="Varghese N."/>
            <person name="Submissions S."/>
        </authorList>
    </citation>
    <scope>NUCLEOTIDE SEQUENCE [LARGE SCALE GENOMIC DNA]</scope>
    <source>
        <strain evidence="3">DSM 3661</strain>
    </source>
</reference>
<dbReference type="InterPro" id="IPR004891">
    <property type="entry name" value="Mercury-R_MerC"/>
</dbReference>
<keyword evidence="1" id="KW-0812">Transmembrane</keyword>
<keyword evidence="1" id="KW-0472">Membrane</keyword>
<dbReference type="Proteomes" id="UP000184260">
    <property type="component" value="Unassembled WGS sequence"/>
</dbReference>
<dbReference type="GO" id="GO:0015097">
    <property type="term" value="F:mercury ion transmembrane transporter activity"/>
    <property type="evidence" value="ECO:0007669"/>
    <property type="project" value="InterPro"/>
</dbReference>
<gene>
    <name evidence="2" type="ORF">SAMN05443669_10166</name>
</gene>
<feature type="transmembrane region" description="Helical" evidence="1">
    <location>
        <begin position="42"/>
        <end position="59"/>
    </location>
</feature>
<name>A0A1M7E5Q5_9FLAO</name>
<dbReference type="OrthoDB" id="1274419at2"/>
<dbReference type="RefSeq" id="WP_073353238.1">
    <property type="nucleotide sequence ID" value="NZ_FRBU01000016.1"/>
</dbReference>
<evidence type="ECO:0000313" key="3">
    <source>
        <dbReference type="Proteomes" id="UP000184260"/>
    </source>
</evidence>
<protein>
    <submittedName>
        <fullName evidence="2">MerC mercury resistance protein</fullName>
    </submittedName>
</protein>
<dbReference type="EMBL" id="FRBU01000016">
    <property type="protein sequence ID" value="SHL87030.1"/>
    <property type="molecule type" value="Genomic_DNA"/>
</dbReference>
<evidence type="ECO:0000256" key="1">
    <source>
        <dbReference type="SAM" id="Phobius"/>
    </source>
</evidence>
<proteinExistence type="predicted"/>
<feature type="transmembrane region" description="Helical" evidence="1">
    <location>
        <begin position="12"/>
        <end position="36"/>
    </location>
</feature>
<feature type="transmembrane region" description="Helical" evidence="1">
    <location>
        <begin position="93"/>
        <end position="109"/>
    </location>
</feature>
<evidence type="ECO:0000313" key="2">
    <source>
        <dbReference type="EMBL" id="SHL87030.1"/>
    </source>
</evidence>
<dbReference type="STRING" id="69322.SAMN05443669_10166"/>
<dbReference type="GO" id="GO:0016020">
    <property type="term" value="C:membrane"/>
    <property type="evidence" value="ECO:0007669"/>
    <property type="project" value="InterPro"/>
</dbReference>
<keyword evidence="3" id="KW-1185">Reference proteome</keyword>
<keyword evidence="1" id="KW-1133">Transmembrane helix</keyword>
<dbReference type="AlphaFoldDB" id="A0A1M7E5Q5"/>
<dbReference type="Pfam" id="PF03203">
    <property type="entry name" value="MerC"/>
    <property type="match status" value="1"/>
</dbReference>
<accession>A0A1M7E5Q5</accession>
<feature type="transmembrane region" description="Helical" evidence="1">
    <location>
        <begin position="66"/>
        <end position="87"/>
    </location>
</feature>
<organism evidence="2 3">
    <name type="scientific">Flavobacterium xanthum</name>
    <dbReference type="NCBI Taxonomy" id="69322"/>
    <lineage>
        <taxon>Bacteria</taxon>
        <taxon>Pseudomonadati</taxon>
        <taxon>Bacteroidota</taxon>
        <taxon>Flavobacteriia</taxon>
        <taxon>Flavobacteriales</taxon>
        <taxon>Flavobacteriaceae</taxon>
        <taxon>Flavobacterium</taxon>
    </lineage>
</organism>